<dbReference type="OrthoDB" id="677565at2"/>
<evidence type="ECO:0000313" key="2">
    <source>
        <dbReference type="EMBL" id="QEC62906.1"/>
    </source>
</evidence>
<dbReference type="KEGG" id="mgin:FRZ54_10060"/>
<organism evidence="2 3">
    <name type="scientific">Mucilaginibacter ginsenosidivorans</name>
    <dbReference type="NCBI Taxonomy" id="398053"/>
    <lineage>
        <taxon>Bacteria</taxon>
        <taxon>Pseudomonadati</taxon>
        <taxon>Bacteroidota</taxon>
        <taxon>Sphingobacteriia</taxon>
        <taxon>Sphingobacteriales</taxon>
        <taxon>Sphingobacteriaceae</taxon>
        <taxon>Mucilaginibacter</taxon>
    </lineage>
</organism>
<name>A0A5B8UWY1_9SPHI</name>
<keyword evidence="1" id="KW-0732">Signal</keyword>
<dbReference type="AlphaFoldDB" id="A0A5B8UWY1"/>
<accession>A0A5B8UWY1</accession>
<keyword evidence="3" id="KW-1185">Reference proteome</keyword>
<evidence type="ECO:0000313" key="3">
    <source>
        <dbReference type="Proteomes" id="UP000321479"/>
    </source>
</evidence>
<dbReference type="RefSeq" id="WP_147031482.1">
    <property type="nucleotide sequence ID" value="NZ_CP042436.1"/>
</dbReference>
<feature type="signal peptide" evidence="1">
    <location>
        <begin position="1"/>
        <end position="19"/>
    </location>
</feature>
<proteinExistence type="predicted"/>
<evidence type="ECO:0000256" key="1">
    <source>
        <dbReference type="SAM" id="SignalP"/>
    </source>
</evidence>
<dbReference type="Proteomes" id="UP000321479">
    <property type="component" value="Chromosome"/>
</dbReference>
<protein>
    <recommendedName>
        <fullName evidence="4">PorT family protein</fullName>
    </recommendedName>
</protein>
<sequence>MKYLKTLLILIAFPSFLFAQSNYKPGYIVTLRGDTTRGEIDYREWLSTPGSVSFKTSDAARKFTPADIALFSIDGLETYQSYTGPISMDPPDTDHRDTTFINSSVFLKVLEKGSRVSLFSYTDNVKVRLFFEENSKSGIKELAHRVYYTMENNGGQFARQIEVNENTYLKQLTALAVKYNVYDDALQTDMAKTGYYEQDVLKVVSKINGVSDADYKAKYGSKFKLNLFVGAGINATATKPFGAYKAAGGINYNTTLPFISFGADFFANPKTKRLAFRMEFMASGNQYKSSTIYTGSPYVPVRYSYTQLWGAVAPQVIYNFYSTENLKIYGGAGLALTWYKYSNATYDLNYASTQVKNAPINNPNFLYKAATPIMLKAGAVFGGHWGVFINYLTPAKVSRDDYLLVKTNPLLAGLNYYL</sequence>
<reference evidence="2 3" key="1">
    <citation type="journal article" date="2017" name="Curr. Microbiol.">
        <title>Mucilaginibacter ginsenosidivorans sp. nov., Isolated from Soil of Ginseng Field.</title>
        <authorList>
            <person name="Kim M.M."/>
            <person name="Siddiqi M.Z."/>
            <person name="Im W.T."/>
        </authorList>
    </citation>
    <scope>NUCLEOTIDE SEQUENCE [LARGE SCALE GENOMIC DNA]</scope>
    <source>
        <strain evidence="2 3">Gsoil 3017</strain>
    </source>
</reference>
<feature type="chain" id="PRO_5023022239" description="PorT family protein" evidence="1">
    <location>
        <begin position="20"/>
        <end position="418"/>
    </location>
</feature>
<evidence type="ECO:0008006" key="4">
    <source>
        <dbReference type="Google" id="ProtNLM"/>
    </source>
</evidence>
<dbReference type="EMBL" id="CP042436">
    <property type="protein sequence ID" value="QEC62906.1"/>
    <property type="molecule type" value="Genomic_DNA"/>
</dbReference>
<gene>
    <name evidence="2" type="ORF">FRZ54_10060</name>
</gene>